<feature type="region of interest" description="Disordered" evidence="1">
    <location>
        <begin position="253"/>
        <end position="313"/>
    </location>
</feature>
<evidence type="ECO:0000256" key="2">
    <source>
        <dbReference type="SAM" id="Phobius"/>
    </source>
</evidence>
<dbReference type="Proteomes" id="UP001153069">
    <property type="component" value="Unassembled WGS sequence"/>
</dbReference>
<comment type="caution">
    <text evidence="3">The sequence shown here is derived from an EMBL/GenBank/DDBJ whole genome shotgun (WGS) entry which is preliminary data.</text>
</comment>
<dbReference type="EMBL" id="CAICTM010003790">
    <property type="protein sequence ID" value="CAB9531648.1"/>
    <property type="molecule type" value="Genomic_DNA"/>
</dbReference>
<proteinExistence type="predicted"/>
<feature type="region of interest" description="Disordered" evidence="1">
    <location>
        <begin position="424"/>
        <end position="451"/>
    </location>
</feature>
<protein>
    <submittedName>
        <fullName evidence="3">Uncharacterized protein</fullName>
    </submittedName>
</protein>
<keyword evidence="2" id="KW-0812">Transmembrane</keyword>
<feature type="compositionally biased region" description="Acidic residues" evidence="1">
    <location>
        <begin position="266"/>
        <end position="275"/>
    </location>
</feature>
<dbReference type="AlphaFoldDB" id="A0A9N8F2U6"/>
<keyword evidence="2" id="KW-1133">Transmembrane helix</keyword>
<keyword evidence="4" id="KW-1185">Reference proteome</keyword>
<evidence type="ECO:0000256" key="1">
    <source>
        <dbReference type="SAM" id="MobiDB-lite"/>
    </source>
</evidence>
<feature type="compositionally biased region" description="Basic and acidic residues" evidence="1">
    <location>
        <begin position="300"/>
        <end position="309"/>
    </location>
</feature>
<feature type="transmembrane region" description="Helical" evidence="2">
    <location>
        <begin position="110"/>
        <end position="133"/>
    </location>
</feature>
<evidence type="ECO:0000313" key="4">
    <source>
        <dbReference type="Proteomes" id="UP001153069"/>
    </source>
</evidence>
<dbReference type="SUPFAM" id="SSF81321">
    <property type="entry name" value="Family A G protein-coupled receptor-like"/>
    <property type="match status" value="1"/>
</dbReference>
<gene>
    <name evidence="3" type="ORF">SEMRO_3792_G351070.1</name>
</gene>
<keyword evidence="2" id="KW-0472">Membrane</keyword>
<evidence type="ECO:0000313" key="3">
    <source>
        <dbReference type="EMBL" id="CAB9531648.1"/>
    </source>
</evidence>
<accession>A0A9N8F2U6</accession>
<feature type="transmembrane region" description="Helical" evidence="2">
    <location>
        <begin position="21"/>
        <end position="39"/>
    </location>
</feature>
<reference evidence="3" key="1">
    <citation type="submission" date="2020-06" db="EMBL/GenBank/DDBJ databases">
        <authorList>
            <consortium name="Plant Systems Biology data submission"/>
        </authorList>
    </citation>
    <scope>NUCLEOTIDE SEQUENCE</scope>
    <source>
        <strain evidence="3">D6</strain>
    </source>
</reference>
<organism evidence="3 4">
    <name type="scientific">Seminavis robusta</name>
    <dbReference type="NCBI Taxonomy" id="568900"/>
    <lineage>
        <taxon>Eukaryota</taxon>
        <taxon>Sar</taxon>
        <taxon>Stramenopiles</taxon>
        <taxon>Ochrophyta</taxon>
        <taxon>Bacillariophyta</taxon>
        <taxon>Bacillariophyceae</taxon>
        <taxon>Bacillariophycidae</taxon>
        <taxon>Naviculales</taxon>
        <taxon>Naviculaceae</taxon>
        <taxon>Seminavis</taxon>
    </lineage>
</organism>
<name>A0A9N8F2U6_9STRA</name>
<sequence>MLSFSGNRRRYSPPSRQYVTMQAMAVYVYCAFLGTWGLMEKDHFPFHSWSVSGLACVPVARDTNSSLFFWLCFIPLFAGIPFAYIGYICYDIRKRQLMPPSGRRRMLTIYFGRLIGVFVIMWIPTFVLLWVAGPWLPPWLHFAGGTWSHLQGAVSAGFSLMKPDILNAVKCFLFCRCGADDELEIYIRVTEAGRRRASSISFRSFSKDGGGCCCCFSRDSAASNLGLSASAEMAAAIAEAKAIDHQIRFEVESQADQLGRSTKQDSEEDSDDDEDQNHSVSGLWPNQAGSDNHPAISMDCEPHSDDVRGSRSMMDTGSLRKKAMFYWRRSKKTDLNEVSQLSMDESVIAEEMRTQKLKDSTRSAPLFFWRRSRKADEGVGTAPNELSRDERVISEDMGTQKFMDSTRSAPLFFWRWSRQADEGIGTEPQRLPGAKRRSFERLQGRGARTVA</sequence>
<feature type="transmembrane region" description="Helical" evidence="2">
    <location>
        <begin position="67"/>
        <end position="90"/>
    </location>
</feature>